<dbReference type="Proteomes" id="UP001218362">
    <property type="component" value="Chromosome"/>
</dbReference>
<dbReference type="Gene3D" id="3.40.50.150">
    <property type="entry name" value="Vaccinia Virus protein VP39"/>
    <property type="match status" value="1"/>
</dbReference>
<dbReference type="PANTHER" id="PTHR43861:SF1">
    <property type="entry name" value="TRANS-ACONITATE 2-METHYLTRANSFERASE"/>
    <property type="match status" value="1"/>
</dbReference>
<protein>
    <submittedName>
        <fullName evidence="4">Methyltransferase domain-containing protein</fullName>
    </submittedName>
</protein>
<sequence>MTKANDWEGRTGESWAAEWRRTDRSWSGLTEQLLGRTRDFTFSSVLDIGCGAGELSLAIARGRPTARVIGLDISAPLVEAARERGRNLTNAAFDTGDAARWIPPEDFAPDLLVSRHGVMFFDDPAGAFAHLAQIAAPGAGLLFSCFRGPTENEFFTGPGSLLPRPATPRDPHAPGPMAFADPERVRGILAQAGWHAADFAPVDFAMVVGAGENALDDALAYFASIGPLAAAAAELTPAERDDLFVRLRAWLAPRQVDDLVALGAAAWIVTARRG</sequence>
<dbReference type="EMBL" id="CP119316">
    <property type="protein sequence ID" value="WEK47332.1"/>
    <property type="molecule type" value="Genomic_DNA"/>
</dbReference>
<dbReference type="AlphaFoldDB" id="A0AAJ6BNQ4"/>
<dbReference type="PANTHER" id="PTHR43861">
    <property type="entry name" value="TRANS-ACONITATE 2-METHYLTRANSFERASE-RELATED"/>
    <property type="match status" value="1"/>
</dbReference>
<evidence type="ECO:0000256" key="2">
    <source>
        <dbReference type="ARBA" id="ARBA00022679"/>
    </source>
</evidence>
<dbReference type="SUPFAM" id="SSF53335">
    <property type="entry name" value="S-adenosyl-L-methionine-dependent methyltransferases"/>
    <property type="match status" value="1"/>
</dbReference>
<dbReference type="InterPro" id="IPR041698">
    <property type="entry name" value="Methyltransf_25"/>
</dbReference>
<dbReference type="InterPro" id="IPR029063">
    <property type="entry name" value="SAM-dependent_MTases_sf"/>
</dbReference>
<dbReference type="KEGG" id="acob:P0Y56_03345"/>
<feature type="domain" description="Methyltransferase" evidence="3">
    <location>
        <begin position="45"/>
        <end position="138"/>
    </location>
</feature>
<dbReference type="CDD" id="cd02440">
    <property type="entry name" value="AdoMet_MTases"/>
    <property type="match status" value="1"/>
</dbReference>
<keyword evidence="2" id="KW-0808">Transferase</keyword>
<accession>A0AAJ6BNQ4</accession>
<dbReference type="GO" id="GO:0008168">
    <property type="term" value="F:methyltransferase activity"/>
    <property type="evidence" value="ECO:0007669"/>
    <property type="project" value="UniProtKB-KW"/>
</dbReference>
<name>A0AAJ6BNQ4_9SPHN</name>
<organism evidence="4 5">
    <name type="scientific">Candidatus Andeanibacterium colombiense</name>
    <dbReference type="NCBI Taxonomy" id="3121345"/>
    <lineage>
        <taxon>Bacteria</taxon>
        <taxon>Pseudomonadati</taxon>
        <taxon>Pseudomonadota</taxon>
        <taxon>Alphaproteobacteria</taxon>
        <taxon>Sphingomonadales</taxon>
        <taxon>Sphingomonadaceae</taxon>
        <taxon>Candidatus Andeanibacterium</taxon>
    </lineage>
</organism>
<gene>
    <name evidence="4" type="ORF">P0Y56_03345</name>
</gene>
<dbReference type="Pfam" id="PF13649">
    <property type="entry name" value="Methyltransf_25"/>
    <property type="match status" value="1"/>
</dbReference>
<reference evidence="4" key="1">
    <citation type="submission" date="2023-03" db="EMBL/GenBank/DDBJ databases">
        <title>Andean soil-derived lignocellulolytic bacterial consortium as a source of novel taxa and putative plastic-active enzymes.</title>
        <authorList>
            <person name="Diaz-Garcia L."/>
            <person name="Chuvochina M."/>
            <person name="Feuerriegel G."/>
            <person name="Bunk B."/>
            <person name="Sproer C."/>
            <person name="Streit W.R."/>
            <person name="Rodriguez L.M."/>
            <person name="Overmann J."/>
            <person name="Jimenez D.J."/>
        </authorList>
    </citation>
    <scope>NUCLEOTIDE SEQUENCE</scope>
    <source>
        <strain evidence="4">MAG 26</strain>
    </source>
</reference>
<dbReference type="GO" id="GO:0032259">
    <property type="term" value="P:methylation"/>
    <property type="evidence" value="ECO:0007669"/>
    <property type="project" value="UniProtKB-KW"/>
</dbReference>
<evidence type="ECO:0000313" key="5">
    <source>
        <dbReference type="Proteomes" id="UP001218362"/>
    </source>
</evidence>
<proteinExistence type="predicted"/>
<evidence type="ECO:0000313" key="4">
    <source>
        <dbReference type="EMBL" id="WEK47332.1"/>
    </source>
</evidence>
<keyword evidence="1 4" id="KW-0489">Methyltransferase</keyword>
<evidence type="ECO:0000259" key="3">
    <source>
        <dbReference type="Pfam" id="PF13649"/>
    </source>
</evidence>
<evidence type="ECO:0000256" key="1">
    <source>
        <dbReference type="ARBA" id="ARBA00022603"/>
    </source>
</evidence>